<organism evidence="2 3">
    <name type="scientific">Tigriopus californicus</name>
    <name type="common">Marine copepod</name>
    <dbReference type="NCBI Taxonomy" id="6832"/>
    <lineage>
        <taxon>Eukaryota</taxon>
        <taxon>Metazoa</taxon>
        <taxon>Ecdysozoa</taxon>
        <taxon>Arthropoda</taxon>
        <taxon>Crustacea</taxon>
        <taxon>Multicrustacea</taxon>
        <taxon>Hexanauplia</taxon>
        <taxon>Copepoda</taxon>
        <taxon>Harpacticoida</taxon>
        <taxon>Harpacticidae</taxon>
        <taxon>Tigriopus</taxon>
    </lineage>
</organism>
<evidence type="ECO:0000256" key="1">
    <source>
        <dbReference type="SAM" id="MobiDB-lite"/>
    </source>
</evidence>
<dbReference type="EMBL" id="VCGU01000010">
    <property type="protein sequence ID" value="TRY69599.1"/>
    <property type="molecule type" value="Genomic_DNA"/>
</dbReference>
<comment type="caution">
    <text evidence="2">The sequence shown here is derived from an EMBL/GenBank/DDBJ whole genome shotgun (WGS) entry which is preliminary data.</text>
</comment>
<name>A0A553NVZ6_TIGCA</name>
<sequence length="136" mass="15594">MSAGKRSKLKVPIVKSPSQSGTRIGTKVEHDIFEEEALEALKKQEENEMEQLPRIGTMKAKSAVDLFVVSEQEYNPILRRKQSELNQKKDDISPKINVDLGDLFEKHDDEDNHHIVDRVDNLSSEDIAEYIAKYEK</sequence>
<gene>
    <name evidence="2" type="ORF">TCAL_12841</name>
</gene>
<dbReference type="AlphaFoldDB" id="A0A553NVZ6"/>
<keyword evidence="3" id="KW-1185">Reference proteome</keyword>
<dbReference type="Proteomes" id="UP000318571">
    <property type="component" value="Chromosome 1"/>
</dbReference>
<evidence type="ECO:0000313" key="3">
    <source>
        <dbReference type="Proteomes" id="UP000318571"/>
    </source>
</evidence>
<protein>
    <submittedName>
        <fullName evidence="2">Uncharacterized protein</fullName>
    </submittedName>
</protein>
<feature type="region of interest" description="Disordered" evidence="1">
    <location>
        <begin position="1"/>
        <end position="27"/>
    </location>
</feature>
<evidence type="ECO:0000313" key="2">
    <source>
        <dbReference type="EMBL" id="TRY69599.1"/>
    </source>
</evidence>
<accession>A0A553NVZ6</accession>
<proteinExistence type="predicted"/>
<reference evidence="2 3" key="1">
    <citation type="journal article" date="2018" name="Nat. Ecol. Evol.">
        <title>Genomic signatures of mitonuclear coevolution across populations of Tigriopus californicus.</title>
        <authorList>
            <person name="Barreto F.S."/>
            <person name="Watson E.T."/>
            <person name="Lima T.G."/>
            <person name="Willett C.S."/>
            <person name="Edmands S."/>
            <person name="Li W."/>
            <person name="Burton R.S."/>
        </authorList>
    </citation>
    <scope>NUCLEOTIDE SEQUENCE [LARGE SCALE GENOMIC DNA]</scope>
    <source>
        <strain evidence="2 3">San Diego</strain>
    </source>
</reference>